<comment type="caution">
    <text evidence="1">The sequence shown here is derived from an EMBL/GenBank/DDBJ whole genome shotgun (WGS) entry which is preliminary data.</text>
</comment>
<dbReference type="InterPro" id="IPR008949">
    <property type="entry name" value="Isoprenoid_synthase_dom_sf"/>
</dbReference>
<dbReference type="Pfam" id="PF00494">
    <property type="entry name" value="SQS_PSY"/>
    <property type="match status" value="1"/>
</dbReference>
<gene>
    <name evidence="1" type="ORF">V0U35_13205</name>
</gene>
<reference evidence="1 2" key="1">
    <citation type="submission" date="2024-01" db="EMBL/GenBank/DDBJ databases">
        <title>Hyphobacterium bacterium isolated from marine sediment.</title>
        <authorList>
            <person name="Zhao S."/>
        </authorList>
    </citation>
    <scope>NUCLEOTIDE SEQUENCE [LARGE SCALE GENOMIC DNA]</scope>
    <source>
        <strain evidence="1 2">Y60-23</strain>
    </source>
</reference>
<name>A0ABU7M1G4_9PROT</name>
<dbReference type="Proteomes" id="UP001310692">
    <property type="component" value="Unassembled WGS sequence"/>
</dbReference>
<dbReference type="RefSeq" id="WP_330197204.1">
    <property type="nucleotide sequence ID" value="NZ_JAZDRO010000007.1"/>
</dbReference>
<keyword evidence="2" id="KW-1185">Reference proteome</keyword>
<sequence length="278" mass="29836">MTDTTFHDGSSSGSDGQLAALFAREPQRTALTALHAWHAEISGLPLRISEPAIGAMRMAWHREAVDDAFADPPAVRRNPVIEGVAAMRDMPGSPGATALTGIIDAHDRDFEGRSFSGLDAMAEFAGAGWGKVMSIAAGLLDPEVNEAEPIAAAGEAWGLTEILRSFPYRAGRGLATIPDDVMAEHGLTLARIATGREPELVRKALQPVISLARERLEVARTQVRQLPPVLFPAWAPVALSGAYLNKLERADDPYRADLALSPLTRRLTLMKASLTGRF</sequence>
<evidence type="ECO:0000313" key="2">
    <source>
        <dbReference type="Proteomes" id="UP001310692"/>
    </source>
</evidence>
<organism evidence="1 2">
    <name type="scientific">Hyphobacterium marinum</name>
    <dbReference type="NCBI Taxonomy" id="3116574"/>
    <lineage>
        <taxon>Bacteria</taxon>
        <taxon>Pseudomonadati</taxon>
        <taxon>Pseudomonadota</taxon>
        <taxon>Alphaproteobacteria</taxon>
        <taxon>Maricaulales</taxon>
        <taxon>Maricaulaceae</taxon>
        <taxon>Hyphobacterium</taxon>
    </lineage>
</organism>
<protein>
    <submittedName>
        <fullName evidence="1">Squalene/phytoene synthase family protein</fullName>
    </submittedName>
</protein>
<accession>A0ABU7M1G4</accession>
<dbReference type="InterPro" id="IPR002060">
    <property type="entry name" value="Squ/phyt_synthse"/>
</dbReference>
<dbReference type="SUPFAM" id="SSF48576">
    <property type="entry name" value="Terpenoid synthases"/>
    <property type="match status" value="1"/>
</dbReference>
<dbReference type="EMBL" id="JAZDRO010000007">
    <property type="protein sequence ID" value="MEE2567636.1"/>
    <property type="molecule type" value="Genomic_DNA"/>
</dbReference>
<dbReference type="Gene3D" id="1.10.600.10">
    <property type="entry name" value="Farnesyl Diphosphate Synthase"/>
    <property type="match status" value="1"/>
</dbReference>
<proteinExistence type="predicted"/>
<evidence type="ECO:0000313" key="1">
    <source>
        <dbReference type="EMBL" id="MEE2567636.1"/>
    </source>
</evidence>